<gene>
    <name evidence="2" type="ORF">ATO7_10202</name>
</gene>
<organism evidence="2 3">
    <name type="scientific">Oceanococcus atlanticus</name>
    <dbReference type="NCBI Taxonomy" id="1317117"/>
    <lineage>
        <taxon>Bacteria</taxon>
        <taxon>Pseudomonadati</taxon>
        <taxon>Pseudomonadota</taxon>
        <taxon>Gammaproteobacteria</taxon>
        <taxon>Chromatiales</taxon>
        <taxon>Oceanococcaceae</taxon>
        <taxon>Oceanococcus</taxon>
    </lineage>
</organism>
<keyword evidence="1" id="KW-0732">Signal</keyword>
<comment type="caution">
    <text evidence="2">The sequence shown here is derived from an EMBL/GenBank/DDBJ whole genome shotgun (WGS) entry which is preliminary data.</text>
</comment>
<proteinExistence type="predicted"/>
<reference evidence="2 3" key="1">
    <citation type="submission" date="2013-04" db="EMBL/GenBank/DDBJ databases">
        <title>Oceanococcus atlanticus 22II-S10r2 Genome Sequencing.</title>
        <authorList>
            <person name="Lai Q."/>
            <person name="Li G."/>
            <person name="Shao Z."/>
        </authorList>
    </citation>
    <scope>NUCLEOTIDE SEQUENCE [LARGE SCALE GENOMIC DNA]</scope>
    <source>
        <strain evidence="2 3">22II-S10r2</strain>
    </source>
</reference>
<protein>
    <submittedName>
        <fullName evidence="2">Uncharacterized protein</fullName>
    </submittedName>
</protein>
<accession>A0A1Y1SEI3</accession>
<keyword evidence="3" id="KW-1185">Reference proteome</keyword>
<dbReference type="STRING" id="1317117.ATO7_10202"/>
<evidence type="ECO:0000256" key="1">
    <source>
        <dbReference type="SAM" id="SignalP"/>
    </source>
</evidence>
<feature type="signal peptide" evidence="1">
    <location>
        <begin position="1"/>
        <end position="31"/>
    </location>
</feature>
<feature type="chain" id="PRO_5011007286" evidence="1">
    <location>
        <begin position="32"/>
        <end position="367"/>
    </location>
</feature>
<name>A0A1Y1SEI3_9GAMM</name>
<evidence type="ECO:0000313" key="3">
    <source>
        <dbReference type="Proteomes" id="UP000192342"/>
    </source>
</evidence>
<dbReference type="AlphaFoldDB" id="A0A1Y1SEI3"/>
<dbReference type="Proteomes" id="UP000192342">
    <property type="component" value="Unassembled WGS sequence"/>
</dbReference>
<sequence length="367" mass="41598">MARAVNHSLPRRCARLLVGTGLVLTANCALPAGPEVLEPAAERVPLETHGNHPVPRVYPREKPRPCDQVYVPNHDDMLDLTRDQIEEIICRAALWLDGFGGEANVLAARRSHGRLETSYYWSEFTGSETRVRFKVRVELPALKERLSAFVGLDNDDDFVRGRSEGFALRSEFPTLDDDDDWLAGLGYGFPSSSRVFKSDLRVGAKRLTDTEVFVQNRFRYLAYSDDVNVVSLREVLFWTNKDGFGSTSGLDWMHVITPQLLARWDTVGTVTQESEGLDWRSAAWLYYSLGGEKGLALEVFSRGETRHPVPVREYGLRMLYRHPLFKRRLYLEFITGYTWPRIDPLVERDGSYGVGVGLQLPFGPKDA</sequence>
<dbReference type="EMBL" id="AQQV01000002">
    <property type="protein sequence ID" value="ORE87406.1"/>
    <property type="molecule type" value="Genomic_DNA"/>
</dbReference>
<evidence type="ECO:0000313" key="2">
    <source>
        <dbReference type="EMBL" id="ORE87406.1"/>
    </source>
</evidence>